<evidence type="ECO:0000256" key="2">
    <source>
        <dbReference type="SAM" id="Coils"/>
    </source>
</evidence>
<dbReference type="CDD" id="cd13402">
    <property type="entry name" value="LT_TF-like"/>
    <property type="match status" value="1"/>
</dbReference>
<evidence type="ECO:0000259" key="6">
    <source>
        <dbReference type="Pfam" id="PF01551"/>
    </source>
</evidence>
<sequence>MAAGGVLVGRGYVSIRPEFEGDWSRQASARGASAGKSAGTGFSKAFGAGMKGIGGLAAVAVAANLQNVVAAAAVLAPALATAGTAAGALKLGLAGVGDAMKAAFADGSADAKAAASATRAVESAQRGLANAQRSLADARVQAAERVREAQRAVADAERNLADTVDESGRRQRDAQAGVRDAERSLRDAQQEAREVQASLTDARREAIRSLEDMNQRLAESQLDEREATLRLAEAERELKAAQAKPGTTPEQLAKLQLAYDRAALNLKDQQRDTKRLADDTKKANKAGVEGSQQVLQARERIADSTATVADRQRQLARAQEDARRAGVEGAQAVADAQRDLADAQAGVTKARVDGQRQIADAERAVAEAASALADAQAAAAAQTSKLDEAMAKLAPNAKSFVNAIRGIAPAWTAMRMSVQDRLFEGLDTAVTGLAKTTIPVLQTRLTETAGIWNAMGKSAIAAIQDMTRTGMLDQILDGANRNLRAFETIPGQMVTAFGQLSVAAQPAMERLFGQLAGGMSAFADGIAKGFASGGLQQAIDTAFQVLSQFGQLLGNILGTIGQIFQAAGEAGGSIVGALSDAFGELRRVLGLPEIQAQLRTVFASVAQIVAAIVPVLGAVVQALVPLLSAIAPAIAEMATAVGPVLGQLAAQLGAALLPIVQALGPTLVQLVSTLTTALTPIISALLPVVTQVGVALLQVVQAVTPLLAPIGQLIASVVTALAPALTPVIRIVTQLVSVLVGPLTSVIEALTPALVMVADVVARVFEALEPFLAPLVTLIGQVASLLAGIFTQALSAVMAAVEPLIPVGIQLIESVLGALTPLLPIVGAALQGITAAFMQLLPPLSELWSSLMQQLMPVLDALLPIFTGLAGILAGALAAALPPLIDALMILFAAFEPIFPLIGEILGIVIELAGSVLQQLLPPLVELIKAGLDLFVALSPILPPLMQLVGLVIQLAVSVLSALLPPLVKLAGFFIGALAGALGTVIGWLAGLVSGIATLVSWVTTKLGPAFKWLNDKVIQPVWGAIKNAVKWAWENVIRPAWEKMRGWILGTLAPAFIGLKKDISFAWQVIRTVISTAWERYMRPVFSGIQHAVHLVAESFRIAKDAIGKQWEKIKGLTRGPIQWVVDVVYNQGVRGMWNSAAKVLPIKPLAEYKFADGGSVRGPGTGTSDSIPALLSNGEHVWTAREVRGVGGHGVVEALRRQAVGRFAKGGPVGAHGGIGDWFGGKIKALGGALNNAKDWVLGGVHKAASLAARPIRDLISRIPGADGGFGRLVKALPTALLNKALGAIKGTEDREVAAGGQWLKPVDVAYGTKFGVAGRMWSSGRHTGLDFPARMGTPVRAVAPGQILGVGRKGPYGTHILVQHGGGLQSLYAHLSAATREGGAVGLGQEIGRVGATGNVTGPHLHLEARLNGKPVDPMPYLTGVSSAAGAGGAGVQRWSGVVRRALGLVGQPASHAGITLRRMNQESGGDPNIVNRWDSNWRAGHPSVGLMQVIRPTFQRHAGRYRTTGPFSYGVSTNPLANVYASMRYALAQYGSLPRAYNRPGGYASGGTPRAGEWAWVGEQGPELVRFGAPSRVYSNADSTALVGAAATGGLAAGQPVTLVVQDGPTLNAYVAGVADGRVAATLRPVVTAMRANRKGV</sequence>
<comment type="caution">
    <text evidence="7">The sequence shown here is derived from an EMBL/GenBank/DDBJ whole genome shotgun (WGS) entry which is preliminary data.</text>
</comment>
<feature type="domain" description="Transglycosylase SLT" evidence="5">
    <location>
        <begin position="1467"/>
        <end position="1554"/>
    </location>
</feature>
<feature type="transmembrane region" description="Helical" evidence="4">
    <location>
        <begin position="706"/>
        <end position="728"/>
    </location>
</feature>
<dbReference type="SUPFAM" id="SSF51261">
    <property type="entry name" value="Duplicated hybrid motif"/>
    <property type="match status" value="1"/>
</dbReference>
<dbReference type="Gene3D" id="1.10.530.10">
    <property type="match status" value="1"/>
</dbReference>
<feature type="region of interest" description="Disordered" evidence="3">
    <location>
        <begin position="157"/>
        <end position="199"/>
    </location>
</feature>
<gene>
    <name evidence="7" type="ORF">GCM10010274_47000</name>
</gene>
<keyword evidence="4" id="KW-1133">Transmembrane helix</keyword>
<keyword evidence="2" id="KW-0175">Coiled coil</keyword>
<evidence type="ECO:0000313" key="7">
    <source>
        <dbReference type="EMBL" id="GGU52656.1"/>
    </source>
</evidence>
<keyword evidence="1" id="KW-0732">Signal</keyword>
<dbReference type="InterPro" id="IPR050570">
    <property type="entry name" value="Cell_wall_metabolism_enzyme"/>
</dbReference>
<dbReference type="Pfam" id="PF01464">
    <property type="entry name" value="SLT"/>
    <property type="match status" value="1"/>
</dbReference>
<evidence type="ECO:0000256" key="4">
    <source>
        <dbReference type="SAM" id="Phobius"/>
    </source>
</evidence>
<dbReference type="InterPro" id="IPR016047">
    <property type="entry name" value="M23ase_b-sheet_dom"/>
</dbReference>
<evidence type="ECO:0000256" key="1">
    <source>
        <dbReference type="ARBA" id="ARBA00022729"/>
    </source>
</evidence>
<protein>
    <recommendedName>
        <fullName evidence="9">Peptidase M23 domain-containing protein</fullName>
    </recommendedName>
</protein>
<feature type="region of interest" description="Disordered" evidence="3">
    <location>
        <begin position="270"/>
        <end position="291"/>
    </location>
</feature>
<dbReference type="SUPFAM" id="SSF48371">
    <property type="entry name" value="ARM repeat"/>
    <property type="match status" value="1"/>
</dbReference>
<dbReference type="PANTHER" id="PTHR21666:SF289">
    <property type="entry name" value="L-ALA--D-GLU ENDOPEPTIDASE"/>
    <property type="match status" value="1"/>
</dbReference>
<reference evidence="7" key="2">
    <citation type="submission" date="2020-09" db="EMBL/GenBank/DDBJ databases">
        <authorList>
            <person name="Sun Q."/>
            <person name="Ohkuma M."/>
        </authorList>
    </citation>
    <scope>NUCLEOTIDE SEQUENCE</scope>
    <source>
        <strain evidence="7">JCM 4391</strain>
    </source>
</reference>
<organism evidence="7 8">
    <name type="scientific">Streptomyces lavendofoliae</name>
    <dbReference type="NCBI Taxonomy" id="67314"/>
    <lineage>
        <taxon>Bacteria</taxon>
        <taxon>Bacillati</taxon>
        <taxon>Actinomycetota</taxon>
        <taxon>Actinomycetes</taxon>
        <taxon>Kitasatosporales</taxon>
        <taxon>Streptomycetaceae</taxon>
        <taxon>Streptomyces</taxon>
    </lineage>
</organism>
<feature type="transmembrane region" description="Helical" evidence="4">
    <location>
        <begin position="735"/>
        <end position="758"/>
    </location>
</feature>
<evidence type="ECO:0000256" key="3">
    <source>
        <dbReference type="SAM" id="MobiDB-lite"/>
    </source>
</evidence>
<feature type="transmembrane region" description="Helical" evidence="4">
    <location>
        <begin position="601"/>
        <end position="624"/>
    </location>
</feature>
<feature type="transmembrane region" description="Helical" evidence="4">
    <location>
        <begin position="822"/>
        <end position="841"/>
    </location>
</feature>
<feature type="domain" description="M23ase beta-sheet core" evidence="6">
    <location>
        <begin position="1328"/>
        <end position="1421"/>
    </location>
</feature>
<feature type="coiled-coil region" evidence="2">
    <location>
        <begin position="358"/>
        <end position="392"/>
    </location>
</feature>
<feature type="transmembrane region" description="Helical" evidence="4">
    <location>
        <begin position="941"/>
        <end position="963"/>
    </location>
</feature>
<dbReference type="CDD" id="cd12797">
    <property type="entry name" value="M23_peptidase"/>
    <property type="match status" value="1"/>
</dbReference>
<feature type="compositionally biased region" description="Basic and acidic residues" evidence="3">
    <location>
        <begin position="270"/>
        <end position="282"/>
    </location>
</feature>
<dbReference type="InterPro" id="IPR016024">
    <property type="entry name" value="ARM-type_fold"/>
</dbReference>
<keyword evidence="4" id="KW-0472">Membrane</keyword>
<feature type="transmembrane region" description="Helical" evidence="4">
    <location>
        <begin position="861"/>
        <end position="885"/>
    </location>
</feature>
<feature type="transmembrane region" description="Helical" evidence="4">
    <location>
        <begin position="897"/>
        <end position="921"/>
    </location>
</feature>
<dbReference type="InterPro" id="IPR023346">
    <property type="entry name" value="Lysozyme-like_dom_sf"/>
</dbReference>
<dbReference type="PANTHER" id="PTHR21666">
    <property type="entry name" value="PEPTIDASE-RELATED"/>
    <property type="match status" value="1"/>
</dbReference>
<evidence type="ECO:0008006" key="9">
    <source>
        <dbReference type="Google" id="ProtNLM"/>
    </source>
</evidence>
<name>A0A918I014_9ACTN</name>
<proteinExistence type="predicted"/>
<dbReference type="EMBL" id="BMTP01000012">
    <property type="protein sequence ID" value="GGU52656.1"/>
    <property type="molecule type" value="Genomic_DNA"/>
</dbReference>
<dbReference type="SUPFAM" id="SSF53955">
    <property type="entry name" value="Lysozyme-like"/>
    <property type="match status" value="1"/>
</dbReference>
<dbReference type="Pfam" id="PF01551">
    <property type="entry name" value="Peptidase_M23"/>
    <property type="match status" value="1"/>
</dbReference>
<accession>A0A918I014</accession>
<evidence type="ECO:0000313" key="8">
    <source>
        <dbReference type="Proteomes" id="UP000636661"/>
    </source>
</evidence>
<keyword evidence="4" id="KW-0812">Transmembrane</keyword>
<feature type="transmembrane region" description="Helical" evidence="4">
    <location>
        <begin position="676"/>
        <end position="700"/>
    </location>
</feature>
<dbReference type="GO" id="GO:0004222">
    <property type="term" value="F:metalloendopeptidase activity"/>
    <property type="evidence" value="ECO:0007669"/>
    <property type="project" value="TreeGrafter"/>
</dbReference>
<dbReference type="Proteomes" id="UP000636661">
    <property type="component" value="Unassembled WGS sequence"/>
</dbReference>
<dbReference type="Gene3D" id="2.70.70.10">
    <property type="entry name" value="Glucose Permease (Domain IIA)"/>
    <property type="match status" value="1"/>
</dbReference>
<feature type="transmembrane region" description="Helical" evidence="4">
    <location>
        <begin position="970"/>
        <end position="1003"/>
    </location>
</feature>
<feature type="compositionally biased region" description="Basic and acidic residues" evidence="3">
    <location>
        <begin position="157"/>
        <end position="194"/>
    </location>
</feature>
<feature type="transmembrane region" description="Helical" evidence="4">
    <location>
        <begin position="778"/>
        <end position="801"/>
    </location>
</feature>
<evidence type="ECO:0000259" key="5">
    <source>
        <dbReference type="Pfam" id="PF01464"/>
    </source>
</evidence>
<keyword evidence="8" id="KW-1185">Reference proteome</keyword>
<dbReference type="InterPro" id="IPR008258">
    <property type="entry name" value="Transglycosylase_SLT_dom_1"/>
</dbReference>
<reference evidence="7" key="1">
    <citation type="journal article" date="2014" name="Int. J. Syst. Evol. Microbiol.">
        <title>Complete genome sequence of Corynebacterium casei LMG S-19264T (=DSM 44701T), isolated from a smear-ripened cheese.</title>
        <authorList>
            <consortium name="US DOE Joint Genome Institute (JGI-PGF)"/>
            <person name="Walter F."/>
            <person name="Albersmeier A."/>
            <person name="Kalinowski J."/>
            <person name="Ruckert C."/>
        </authorList>
    </citation>
    <scope>NUCLEOTIDE SEQUENCE</scope>
    <source>
        <strain evidence="7">JCM 4391</strain>
    </source>
</reference>
<dbReference type="InterPro" id="IPR011055">
    <property type="entry name" value="Dup_hybrid_motif"/>
</dbReference>